<proteinExistence type="predicted"/>
<keyword evidence="4" id="KW-1185">Reference proteome</keyword>
<dbReference type="STRING" id="1461582.BN1048_01238"/>
<dbReference type="PANTHER" id="PTHR30337:SF7">
    <property type="entry name" value="PHOSPHOESTERASE"/>
    <property type="match status" value="1"/>
</dbReference>
<dbReference type="AlphaFoldDB" id="A0A078M8U7"/>
<dbReference type="OrthoDB" id="9773856at2"/>
<dbReference type="SUPFAM" id="SSF56300">
    <property type="entry name" value="Metallo-dependent phosphatases"/>
    <property type="match status" value="1"/>
</dbReference>
<protein>
    <submittedName>
        <fullName evidence="3">Putative metallophosphoesterase YhaO</fullName>
    </submittedName>
</protein>
<evidence type="ECO:0000256" key="1">
    <source>
        <dbReference type="ARBA" id="ARBA00022801"/>
    </source>
</evidence>
<dbReference type="Proteomes" id="UP000044136">
    <property type="component" value="Unassembled WGS sequence"/>
</dbReference>
<dbReference type="Pfam" id="PF00149">
    <property type="entry name" value="Metallophos"/>
    <property type="match status" value="1"/>
</dbReference>
<dbReference type="InterPro" id="IPR004843">
    <property type="entry name" value="Calcineurin-like_PHP"/>
</dbReference>
<dbReference type="eggNOG" id="COG0420">
    <property type="taxonomic scope" value="Bacteria"/>
</dbReference>
<dbReference type="InterPro" id="IPR041796">
    <property type="entry name" value="Mre11_N"/>
</dbReference>
<sequence length="394" mass="45878">MVKFIHAADLHLDSPFKSRSKMPNNILEILMTSTYKSVTRMVDFAIKENVDFLLIAGDVFDQANRSLKSEIFLKKEFNRLKEKGIFVYMIHGNHDPISTGFKTTWPDNVSVFKENVETYEMLSSKGERIYLHGFSYLLDESYENKLDEYPTNTDNRGIHIGMLHGTYAKTKFDAKRYTEFNLEALNNKLYHYWALGHIHVRSQLSDLPQIHYSGNIQGRHKNEAGEKGFLLVEGDDVSLSANFVPVQEVIFENLELDTDSLRKETLYQQIVEFKQSLREQSKYIINLQLNYDGEDEISQGDYIELLELLQEDEVNITQFVWIDNINVSYNNEEQIALLKDIKTSYSDNEELFRNAVNTMYMDPNINRYLPPIGEVSPGELLKMGEDRLKMLMRK</sequence>
<evidence type="ECO:0000313" key="3">
    <source>
        <dbReference type="EMBL" id="CEA01111.1"/>
    </source>
</evidence>
<organism evidence="3 4">
    <name type="scientific">Jeotgalicoccus saudimassiliensis</name>
    <dbReference type="NCBI Taxonomy" id="1461582"/>
    <lineage>
        <taxon>Bacteria</taxon>
        <taxon>Bacillati</taxon>
        <taxon>Bacillota</taxon>
        <taxon>Bacilli</taxon>
        <taxon>Bacillales</taxon>
        <taxon>Staphylococcaceae</taxon>
        <taxon>Jeotgalicoccus</taxon>
    </lineage>
</organism>
<dbReference type="PANTHER" id="PTHR30337">
    <property type="entry name" value="COMPONENT OF ATP-DEPENDENT DSDNA EXONUCLEASE"/>
    <property type="match status" value="1"/>
</dbReference>
<dbReference type="InterPro" id="IPR050535">
    <property type="entry name" value="DNA_Repair-Maintenance_Comp"/>
</dbReference>
<gene>
    <name evidence="3" type="primary">yhaO</name>
    <name evidence="3" type="ORF">BN1048_01238</name>
</gene>
<accession>A0A078M8U7</accession>
<reference evidence="3 4" key="1">
    <citation type="submission" date="2014-07" db="EMBL/GenBank/DDBJ databases">
        <authorList>
            <person name="Urmite Genomes Urmite Genomes"/>
        </authorList>
    </citation>
    <scope>NUCLEOTIDE SEQUENCE [LARGE SCALE GENOMIC DNA]</scope>
    <source>
        <strain evidence="3 4">13MG44_air</strain>
    </source>
</reference>
<evidence type="ECO:0000259" key="2">
    <source>
        <dbReference type="Pfam" id="PF00149"/>
    </source>
</evidence>
<dbReference type="EMBL" id="CCSE01000001">
    <property type="protein sequence ID" value="CEA01111.1"/>
    <property type="molecule type" value="Genomic_DNA"/>
</dbReference>
<dbReference type="InterPro" id="IPR029052">
    <property type="entry name" value="Metallo-depent_PP-like"/>
</dbReference>
<dbReference type="PIRSF" id="PIRSF033091">
    <property type="entry name" value="Pesterase_YhaO"/>
    <property type="match status" value="1"/>
</dbReference>
<evidence type="ECO:0000313" key="4">
    <source>
        <dbReference type="Proteomes" id="UP000044136"/>
    </source>
</evidence>
<dbReference type="Gene3D" id="3.60.21.10">
    <property type="match status" value="1"/>
</dbReference>
<keyword evidence="1" id="KW-0378">Hydrolase</keyword>
<dbReference type="CDD" id="cd00840">
    <property type="entry name" value="MPP_Mre11_N"/>
    <property type="match status" value="1"/>
</dbReference>
<dbReference type="HOGENOM" id="CLU_026621_4_0_9"/>
<dbReference type="GO" id="GO:0016787">
    <property type="term" value="F:hydrolase activity"/>
    <property type="evidence" value="ECO:0007669"/>
    <property type="project" value="UniProtKB-KW"/>
</dbReference>
<name>A0A078M8U7_9STAP</name>
<feature type="domain" description="Calcineurin-like phosphoesterase" evidence="2">
    <location>
        <begin position="3"/>
        <end position="200"/>
    </location>
</feature>
<dbReference type="InterPro" id="IPR014576">
    <property type="entry name" value="Pesterase_YhaO"/>
</dbReference>
<dbReference type="RefSeq" id="WP_035809491.1">
    <property type="nucleotide sequence ID" value="NZ_CCSE01000001.1"/>
</dbReference>